<keyword evidence="10" id="KW-1185">Reference proteome</keyword>
<keyword evidence="6 8" id="KW-1133">Transmembrane helix</keyword>
<evidence type="ECO:0000256" key="7">
    <source>
        <dbReference type="ARBA" id="ARBA00023136"/>
    </source>
</evidence>
<evidence type="ECO:0000256" key="5">
    <source>
        <dbReference type="ARBA" id="ARBA00022692"/>
    </source>
</evidence>
<feature type="transmembrane region" description="Helical" evidence="8">
    <location>
        <begin position="328"/>
        <end position="348"/>
    </location>
</feature>
<dbReference type="RefSeq" id="WP_306160966.1">
    <property type="nucleotide sequence ID" value="NZ_CP132315.1"/>
</dbReference>
<dbReference type="Gene3D" id="1.10.3470.10">
    <property type="entry name" value="ABC transporter involved in vitamin B12 uptake, BtuC"/>
    <property type="match status" value="1"/>
</dbReference>
<feature type="transmembrane region" description="Helical" evidence="8">
    <location>
        <begin position="27"/>
        <end position="48"/>
    </location>
</feature>
<feature type="transmembrane region" description="Helical" evidence="8">
    <location>
        <begin position="258"/>
        <end position="285"/>
    </location>
</feature>
<keyword evidence="5 8" id="KW-0812">Transmembrane</keyword>
<dbReference type="InterPro" id="IPR000522">
    <property type="entry name" value="ABC_transptr_permease_BtuC"/>
</dbReference>
<evidence type="ECO:0000313" key="9">
    <source>
        <dbReference type="EMBL" id="WLS04755.1"/>
    </source>
</evidence>
<keyword evidence="9" id="KW-0614">Plasmid</keyword>
<feature type="transmembrane region" description="Helical" evidence="8">
    <location>
        <begin position="297"/>
        <end position="321"/>
    </location>
</feature>
<dbReference type="PANTHER" id="PTHR30472">
    <property type="entry name" value="FERRIC ENTEROBACTIN TRANSPORT SYSTEM PERMEASE PROTEIN"/>
    <property type="match status" value="1"/>
</dbReference>
<accession>A0ABY9K9T7</accession>
<evidence type="ECO:0000256" key="3">
    <source>
        <dbReference type="ARBA" id="ARBA00022448"/>
    </source>
</evidence>
<dbReference type="PANTHER" id="PTHR30472:SF24">
    <property type="entry name" value="FERRIC ENTEROBACTIN TRANSPORT SYSTEM PERMEASE PROTEIN FEPG"/>
    <property type="match status" value="1"/>
</dbReference>
<evidence type="ECO:0000256" key="2">
    <source>
        <dbReference type="ARBA" id="ARBA00007935"/>
    </source>
</evidence>
<evidence type="ECO:0000256" key="8">
    <source>
        <dbReference type="SAM" id="Phobius"/>
    </source>
</evidence>
<comment type="similarity">
    <text evidence="2">Belongs to the binding-protein-dependent transport system permease family. FecCD subfamily.</text>
</comment>
<name>A0ABY9K9T7_9HYPH</name>
<dbReference type="Pfam" id="PF01032">
    <property type="entry name" value="FecCD"/>
    <property type="match status" value="1"/>
</dbReference>
<dbReference type="SUPFAM" id="SSF81345">
    <property type="entry name" value="ABC transporter involved in vitamin B12 uptake, BtuC"/>
    <property type="match status" value="1"/>
</dbReference>
<feature type="transmembrane region" description="Helical" evidence="8">
    <location>
        <begin position="86"/>
        <end position="104"/>
    </location>
</feature>
<keyword evidence="3" id="KW-0813">Transport</keyword>
<protein>
    <submittedName>
        <fullName evidence="9">Iron chelate uptake ABC transporter family permease subunit</fullName>
    </submittedName>
</protein>
<evidence type="ECO:0000256" key="1">
    <source>
        <dbReference type="ARBA" id="ARBA00004651"/>
    </source>
</evidence>
<feature type="transmembrane region" description="Helical" evidence="8">
    <location>
        <begin position="166"/>
        <end position="186"/>
    </location>
</feature>
<organism evidence="9 10">
    <name type="scientific">Shinella oryzae</name>
    <dbReference type="NCBI Taxonomy" id="2871820"/>
    <lineage>
        <taxon>Bacteria</taxon>
        <taxon>Pseudomonadati</taxon>
        <taxon>Pseudomonadota</taxon>
        <taxon>Alphaproteobacteria</taxon>
        <taxon>Hyphomicrobiales</taxon>
        <taxon>Rhizobiaceae</taxon>
        <taxon>Shinella</taxon>
    </lineage>
</organism>
<evidence type="ECO:0000256" key="6">
    <source>
        <dbReference type="ARBA" id="ARBA00022989"/>
    </source>
</evidence>
<evidence type="ECO:0000256" key="4">
    <source>
        <dbReference type="ARBA" id="ARBA00022475"/>
    </source>
</evidence>
<feature type="transmembrane region" description="Helical" evidence="8">
    <location>
        <begin position="116"/>
        <end position="135"/>
    </location>
</feature>
<feature type="transmembrane region" description="Helical" evidence="8">
    <location>
        <begin position="214"/>
        <end position="231"/>
    </location>
</feature>
<sequence>MRVERSVPFLCPTRTIRLFGGWVSRRVHLHALSGASITIGAVVLLALADLSLGAYPTPISTVLEVLAGGGDHHARLAVAEWRLPRVLAALLFGAALGMSGAIFQSLARNPLGSPDIVGIDAGAFTGILFVILFAGYTPTGIAAGAFVGGTTAALTAYLLARGSSGLRFVLTGVGIAMPLTAFNTWMLSTSRLEVATAAATWGAGSLDNLERGEIIPIAGLLLGLMLCAVCLQRRLHSLNLGDDIARAHGVKVDRLRTVLLLLGAALTICVTALAGPIGFVALAAPQLARLATRAGDLSLATAAIMGCALLVAADIISIHLFAPTRLPVGLVTLVGGGAYLIALLSLQLRSTNTRHQ</sequence>
<gene>
    <name evidence="9" type="ORF">Q9315_21410</name>
</gene>
<keyword evidence="4" id="KW-1003">Cell membrane</keyword>
<evidence type="ECO:0000313" key="10">
    <source>
        <dbReference type="Proteomes" id="UP001225788"/>
    </source>
</evidence>
<proteinExistence type="inferred from homology"/>
<dbReference type="InterPro" id="IPR037294">
    <property type="entry name" value="ABC_BtuC-like"/>
</dbReference>
<feature type="transmembrane region" description="Helical" evidence="8">
    <location>
        <begin position="141"/>
        <end position="159"/>
    </location>
</feature>
<dbReference type="EMBL" id="CP132315">
    <property type="protein sequence ID" value="WLS04755.1"/>
    <property type="molecule type" value="Genomic_DNA"/>
</dbReference>
<comment type="subcellular location">
    <subcellularLocation>
        <location evidence="1">Cell membrane</location>
        <topology evidence="1">Multi-pass membrane protein</topology>
    </subcellularLocation>
</comment>
<geneLocation type="plasmid" evidence="9 10">
    <name>unnamed1</name>
</geneLocation>
<keyword evidence="7 8" id="KW-0472">Membrane</keyword>
<dbReference type="CDD" id="cd06550">
    <property type="entry name" value="TM_ABC_iron-siderophores_like"/>
    <property type="match status" value="1"/>
</dbReference>
<dbReference type="Proteomes" id="UP001225788">
    <property type="component" value="Plasmid unnamed1"/>
</dbReference>
<reference evidence="9 10" key="1">
    <citation type="submission" date="2023-08" db="EMBL/GenBank/DDBJ databases">
        <title>Pathogen: clinical or host-associated sample.</title>
        <authorList>
            <person name="Hergert J."/>
            <person name="Casey R."/>
            <person name="Wagner J."/>
            <person name="Young E.L."/>
            <person name="Oakeson K.F."/>
        </authorList>
    </citation>
    <scope>NUCLEOTIDE SEQUENCE [LARGE SCALE GENOMIC DNA]</scope>
    <source>
        <strain evidence="9 10">UPHL-collab-2</strain>
        <plasmid evidence="9 10">unnamed1</plasmid>
    </source>
</reference>